<organism evidence="1 2">
    <name type="scientific">Gynuella sunshinyii YC6258</name>
    <dbReference type="NCBI Taxonomy" id="1445510"/>
    <lineage>
        <taxon>Bacteria</taxon>
        <taxon>Pseudomonadati</taxon>
        <taxon>Pseudomonadota</taxon>
        <taxon>Gammaproteobacteria</taxon>
        <taxon>Oceanospirillales</taxon>
        <taxon>Saccharospirillaceae</taxon>
        <taxon>Gynuella</taxon>
    </lineage>
</organism>
<accession>A0A0C5VE02</accession>
<evidence type="ECO:0000313" key="2">
    <source>
        <dbReference type="Proteomes" id="UP000032266"/>
    </source>
</evidence>
<sequence length="89" mass="10317">MVWKVGGFWVAPKREGQRLRKLHRRSLLNFAVFGGHRDKNITVFWPQCDAGKRYLLLSDTSVTDHVPVVRCKAVYWYRIKVVSLIAAFG</sequence>
<dbReference type="Proteomes" id="UP000032266">
    <property type="component" value="Chromosome"/>
</dbReference>
<reference evidence="1 2" key="1">
    <citation type="submission" date="2014-01" db="EMBL/GenBank/DDBJ databases">
        <title>Full genme sequencing of cellulolytic bacterium Gynuella sunshinyii YC6258T gen. nov., sp. nov.</title>
        <authorList>
            <person name="Khan H."/>
            <person name="Chung E.J."/>
            <person name="Chung Y.R."/>
        </authorList>
    </citation>
    <scope>NUCLEOTIDE SEQUENCE [LARGE SCALE GENOMIC DNA]</scope>
    <source>
        <strain evidence="1 2">YC6258</strain>
    </source>
</reference>
<dbReference type="AlphaFoldDB" id="A0A0C5VE02"/>
<proteinExistence type="predicted"/>
<dbReference type="EMBL" id="CP007142">
    <property type="protein sequence ID" value="AJQ97545.1"/>
    <property type="molecule type" value="Genomic_DNA"/>
</dbReference>
<name>A0A0C5VE02_9GAMM</name>
<evidence type="ECO:0000313" key="1">
    <source>
        <dbReference type="EMBL" id="AJQ97545.1"/>
    </source>
</evidence>
<keyword evidence="2" id="KW-1185">Reference proteome</keyword>
<protein>
    <submittedName>
        <fullName evidence="1">Uncharacterized protein</fullName>
    </submittedName>
</protein>
<gene>
    <name evidence="1" type="ORF">YC6258_05517</name>
</gene>
<dbReference type="KEGG" id="gsn:YC6258_05517"/>
<dbReference type="HOGENOM" id="CLU_2450471_0_0_6"/>